<proteinExistence type="inferred from homology"/>
<name>A0A3N0DT56_9ACTN</name>
<dbReference type="AlphaFoldDB" id="A0A3N0DT56"/>
<dbReference type="Proteomes" id="UP000277094">
    <property type="component" value="Unassembled WGS sequence"/>
</dbReference>
<dbReference type="InterPro" id="IPR050465">
    <property type="entry name" value="UPF0194_transport"/>
</dbReference>
<dbReference type="Gene3D" id="2.40.30.170">
    <property type="match status" value="1"/>
</dbReference>
<dbReference type="GO" id="GO:0030313">
    <property type="term" value="C:cell envelope"/>
    <property type="evidence" value="ECO:0007669"/>
    <property type="project" value="UniProtKB-SubCell"/>
</dbReference>
<evidence type="ECO:0000256" key="5">
    <source>
        <dbReference type="SAM" id="Phobius"/>
    </source>
</evidence>
<dbReference type="Gene3D" id="2.40.50.100">
    <property type="match status" value="1"/>
</dbReference>
<evidence type="ECO:0000259" key="6">
    <source>
        <dbReference type="Pfam" id="PF25973"/>
    </source>
</evidence>
<gene>
    <name evidence="8" type="ORF">EFL95_06160</name>
</gene>
<evidence type="ECO:0000313" key="9">
    <source>
        <dbReference type="Proteomes" id="UP000277094"/>
    </source>
</evidence>
<accession>A0A3N0DT56</accession>
<evidence type="ECO:0000256" key="3">
    <source>
        <dbReference type="ARBA" id="ARBA00023054"/>
    </source>
</evidence>
<feature type="region of interest" description="Disordered" evidence="4">
    <location>
        <begin position="199"/>
        <end position="219"/>
    </location>
</feature>
<feature type="compositionally biased region" description="Low complexity" evidence="4">
    <location>
        <begin position="205"/>
        <end position="219"/>
    </location>
</feature>
<evidence type="ECO:0000256" key="4">
    <source>
        <dbReference type="SAM" id="MobiDB-lite"/>
    </source>
</evidence>
<feature type="compositionally biased region" description="Basic residues" evidence="4">
    <location>
        <begin position="64"/>
        <end position="78"/>
    </location>
</feature>
<dbReference type="EMBL" id="RJSG01000002">
    <property type="protein sequence ID" value="RNL78666.1"/>
    <property type="molecule type" value="Genomic_DNA"/>
</dbReference>
<dbReference type="PANTHER" id="PTHR32347">
    <property type="entry name" value="EFFLUX SYSTEM COMPONENT YKNX-RELATED"/>
    <property type="match status" value="1"/>
</dbReference>
<evidence type="ECO:0000313" key="8">
    <source>
        <dbReference type="EMBL" id="RNL78666.1"/>
    </source>
</evidence>
<dbReference type="InterPro" id="IPR058647">
    <property type="entry name" value="BSH_CzcB-like"/>
</dbReference>
<keyword evidence="5" id="KW-0812">Transmembrane</keyword>
<dbReference type="Gene3D" id="6.20.50.140">
    <property type="match status" value="1"/>
</dbReference>
<feature type="compositionally biased region" description="Low complexity" evidence="4">
    <location>
        <begin position="444"/>
        <end position="453"/>
    </location>
</feature>
<dbReference type="Pfam" id="PF25973">
    <property type="entry name" value="BSH_CzcB"/>
    <property type="match status" value="1"/>
</dbReference>
<dbReference type="Pfam" id="PF25989">
    <property type="entry name" value="YknX_C"/>
    <property type="match status" value="1"/>
</dbReference>
<feature type="domain" description="YknX-like C-terminal permuted SH3-like" evidence="7">
    <location>
        <begin position="370"/>
        <end position="422"/>
    </location>
</feature>
<keyword evidence="5" id="KW-1133">Transmembrane helix</keyword>
<sequence>MIRPPSFACTWRKEMSLFSVAEYSFTGTLTSPKETAPFQIARMGPALPLIRVSATQIRPHRVLTRSRERPHRRRRHAPRMPSLPPLSRLRSIRRRWQAAGLVVVVGLGVGGWFLLKPDSTNTPTSITETVARGTYKTTVSATGTITPKKSSDLAFTSSGTVTEVLVAAGDTVEKGDVLAKIDDTALIAQRDAASAQLSAARTQLSEDSGSSSSQISADEASVAAAESSLTQAQDAVDNATLRAPFTGTVSAVGYSVGDVAGSGGNQPAADSSSSSSSGITVITPRKLLVEANVSSSDVSQLKTGMQAEITPTGGGDAVYGTVTEIGKIASASNSGAAQFPVTITVTGTPSGLYPGSSATVAITVKQATNVLAVPTQALHTDNGSTYVYVVKNGKRTKTTVTVGTAYGAQTEVKSGLKEGDTVEVINFRAGGGGNAPGGGLFQRNGNNGSNGNGPTFSGTFPGGQAPQFVGGQ</sequence>
<comment type="subcellular location">
    <subcellularLocation>
        <location evidence="1">Cell envelope</location>
    </subcellularLocation>
</comment>
<evidence type="ECO:0000256" key="1">
    <source>
        <dbReference type="ARBA" id="ARBA00004196"/>
    </source>
</evidence>
<reference evidence="8 9" key="1">
    <citation type="submission" date="2018-11" db="EMBL/GenBank/DDBJ databases">
        <authorList>
            <person name="Li F."/>
        </authorList>
    </citation>
    <scope>NUCLEOTIDE SEQUENCE [LARGE SCALE GENOMIC DNA]</scope>
    <source>
        <strain evidence="8 9">KIS18-7</strain>
    </source>
</reference>
<feature type="domain" description="CzcB-like barrel-sandwich hybrid" evidence="6">
    <location>
        <begin position="158"/>
        <end position="258"/>
    </location>
</feature>
<dbReference type="GO" id="GO:0016020">
    <property type="term" value="C:membrane"/>
    <property type="evidence" value="ECO:0007669"/>
    <property type="project" value="InterPro"/>
</dbReference>
<organism evidence="8 9">
    <name type="scientific">Nocardioides marmorisolisilvae</name>
    <dbReference type="NCBI Taxonomy" id="1542737"/>
    <lineage>
        <taxon>Bacteria</taxon>
        <taxon>Bacillati</taxon>
        <taxon>Actinomycetota</taxon>
        <taxon>Actinomycetes</taxon>
        <taxon>Propionibacteriales</taxon>
        <taxon>Nocardioidaceae</taxon>
        <taxon>Nocardioides</taxon>
    </lineage>
</organism>
<feature type="region of interest" description="Disordered" evidence="4">
    <location>
        <begin position="64"/>
        <end position="84"/>
    </location>
</feature>
<keyword evidence="5" id="KW-0472">Membrane</keyword>
<feature type="region of interest" description="Disordered" evidence="4">
    <location>
        <begin position="433"/>
        <end position="472"/>
    </location>
</feature>
<dbReference type="InterPro" id="IPR058637">
    <property type="entry name" value="YknX-like_C"/>
</dbReference>
<dbReference type="InterPro" id="IPR006143">
    <property type="entry name" value="RND_pump_MFP"/>
</dbReference>
<dbReference type="GO" id="GO:0022857">
    <property type="term" value="F:transmembrane transporter activity"/>
    <property type="evidence" value="ECO:0007669"/>
    <property type="project" value="InterPro"/>
</dbReference>
<dbReference type="SUPFAM" id="SSF111369">
    <property type="entry name" value="HlyD-like secretion proteins"/>
    <property type="match status" value="1"/>
</dbReference>
<comment type="similarity">
    <text evidence="2">Belongs to the membrane fusion protein (MFP) (TC 8.A.1) family.</text>
</comment>
<protein>
    <submittedName>
        <fullName evidence="8">Efflux RND transporter periplasmic adaptor subunit</fullName>
    </submittedName>
</protein>
<feature type="transmembrane region" description="Helical" evidence="5">
    <location>
        <begin position="96"/>
        <end position="115"/>
    </location>
</feature>
<keyword evidence="9" id="KW-1185">Reference proteome</keyword>
<evidence type="ECO:0000256" key="2">
    <source>
        <dbReference type="ARBA" id="ARBA00009477"/>
    </source>
</evidence>
<evidence type="ECO:0000259" key="7">
    <source>
        <dbReference type="Pfam" id="PF25989"/>
    </source>
</evidence>
<comment type="caution">
    <text evidence="8">The sequence shown here is derived from an EMBL/GenBank/DDBJ whole genome shotgun (WGS) entry which is preliminary data.</text>
</comment>
<keyword evidence="3" id="KW-0175">Coiled coil</keyword>
<dbReference type="NCBIfam" id="TIGR01730">
    <property type="entry name" value="RND_mfp"/>
    <property type="match status" value="1"/>
</dbReference>